<gene>
    <name evidence="2" type="ORF">NAEGRDRAFT_77086</name>
</gene>
<dbReference type="AlphaFoldDB" id="D2W6P2"/>
<keyword evidence="1" id="KW-0472">Membrane</keyword>
<keyword evidence="3" id="KW-1185">Reference proteome</keyword>
<dbReference type="OrthoDB" id="10347680at2759"/>
<dbReference type="VEuPathDB" id="AmoebaDB:NAEGRDRAFT_77086"/>
<evidence type="ECO:0000313" key="3">
    <source>
        <dbReference type="Proteomes" id="UP000006671"/>
    </source>
</evidence>
<keyword evidence="1" id="KW-0812">Transmembrane</keyword>
<dbReference type="KEGG" id="ngr:NAEGRDRAFT_77086"/>
<dbReference type="Proteomes" id="UP000006671">
    <property type="component" value="Unassembled WGS sequence"/>
</dbReference>
<proteinExistence type="predicted"/>
<dbReference type="InParanoid" id="D2W6P2"/>
<organism evidence="3">
    <name type="scientific">Naegleria gruberi</name>
    <name type="common">Amoeba</name>
    <dbReference type="NCBI Taxonomy" id="5762"/>
    <lineage>
        <taxon>Eukaryota</taxon>
        <taxon>Discoba</taxon>
        <taxon>Heterolobosea</taxon>
        <taxon>Tetramitia</taxon>
        <taxon>Eutetramitia</taxon>
        <taxon>Vahlkampfiidae</taxon>
        <taxon>Naegleria</taxon>
    </lineage>
</organism>
<name>D2W6P2_NAEGR</name>
<evidence type="ECO:0000313" key="2">
    <source>
        <dbReference type="EMBL" id="EFC35260.1"/>
    </source>
</evidence>
<sequence>MTSILACKAGEDSLFPYLSVMPQWLIQAISLYGNALWILAELNLVTETVVSLGYWAILVPTSKPSAARLVTLVNLTTHLFCWVASMIENLNSDFYLKFWHIFLVGIFCPCYLLFVIGLRESSIITSMPYGAILDYYQGTFAILFHMVFILAYYFFFTFYFTVSTVIKKQLAVLLSDDVIKQVASKSEFMIHIGLFYNGSGDQHKSQQANSFDNL</sequence>
<feature type="transmembrane region" description="Helical" evidence="1">
    <location>
        <begin position="139"/>
        <end position="160"/>
    </location>
</feature>
<dbReference type="GeneID" id="8860141"/>
<reference evidence="2 3" key="1">
    <citation type="journal article" date="2010" name="Cell">
        <title>The genome of Naegleria gruberi illuminates early eukaryotic versatility.</title>
        <authorList>
            <person name="Fritz-Laylin L.K."/>
            <person name="Prochnik S.E."/>
            <person name="Ginger M.L."/>
            <person name="Dacks J.B."/>
            <person name="Carpenter M.L."/>
            <person name="Field M.C."/>
            <person name="Kuo A."/>
            <person name="Paredez A."/>
            <person name="Chapman J."/>
            <person name="Pham J."/>
            <person name="Shu S."/>
            <person name="Neupane R."/>
            <person name="Cipriano M."/>
            <person name="Mancuso J."/>
            <person name="Tu H."/>
            <person name="Salamov A."/>
            <person name="Lindquist E."/>
            <person name="Shapiro H."/>
            <person name="Lucas S."/>
            <person name="Grigoriev I.V."/>
            <person name="Cande W.Z."/>
            <person name="Fulton C."/>
            <person name="Rokhsar D.S."/>
            <person name="Dawson S.C."/>
        </authorList>
    </citation>
    <scope>NUCLEOTIDE SEQUENCE [LARGE SCALE GENOMIC DNA]</scope>
    <source>
        <strain evidence="2 3">NEG-M</strain>
    </source>
</reference>
<dbReference type="EMBL" id="GG739478">
    <property type="protein sequence ID" value="EFC35260.1"/>
    <property type="molecule type" value="Genomic_DNA"/>
</dbReference>
<feature type="transmembrane region" description="Helical" evidence="1">
    <location>
        <begin position="99"/>
        <end position="118"/>
    </location>
</feature>
<dbReference type="RefSeq" id="XP_002668004.1">
    <property type="nucleotide sequence ID" value="XM_002667958.1"/>
</dbReference>
<keyword evidence="1" id="KW-1133">Transmembrane helix</keyword>
<evidence type="ECO:0000256" key="1">
    <source>
        <dbReference type="SAM" id="Phobius"/>
    </source>
</evidence>
<protein>
    <submittedName>
        <fullName evidence="2">Predicted protein</fullName>
    </submittedName>
</protein>
<accession>D2W6P2</accession>